<sequence length="118" mass="13304">MFNDLKSYINNRITLTKYDLIDSVSNMLASGIYVLIIAVFALFLLLLGSLAFGFILGSYFNDTGLGFLTVTGIYLLVMILCVLFRKKLKLFLTNIAIENAMEAMSNHDDDEEDEQDED</sequence>
<accession>A0A1I4Y4U2</accession>
<keyword evidence="1" id="KW-1133">Transmembrane helix</keyword>
<keyword evidence="1" id="KW-0812">Transmembrane</keyword>
<gene>
    <name evidence="2" type="ORF">SAMN05421738_110117</name>
</gene>
<dbReference type="Pfam" id="PF07332">
    <property type="entry name" value="Phage_holin_3_6"/>
    <property type="match status" value="1"/>
</dbReference>
<dbReference type="AlphaFoldDB" id="A0A1I4Y4U2"/>
<keyword evidence="1" id="KW-0472">Membrane</keyword>
<dbReference type="STRING" id="684065.SAMN05421738_110117"/>
<dbReference type="RefSeq" id="WP_092908687.1">
    <property type="nucleotide sequence ID" value="NZ_FOUZ01000010.1"/>
</dbReference>
<reference evidence="3" key="1">
    <citation type="submission" date="2016-10" db="EMBL/GenBank/DDBJ databases">
        <authorList>
            <person name="Varghese N."/>
            <person name="Submissions S."/>
        </authorList>
    </citation>
    <scope>NUCLEOTIDE SEQUENCE [LARGE SCALE GENOMIC DNA]</scope>
    <source>
        <strain evidence="3">XJ109</strain>
    </source>
</reference>
<evidence type="ECO:0000256" key="1">
    <source>
        <dbReference type="SAM" id="Phobius"/>
    </source>
</evidence>
<dbReference type="Proteomes" id="UP000199149">
    <property type="component" value="Unassembled WGS sequence"/>
</dbReference>
<proteinExistence type="predicted"/>
<feature type="transmembrane region" description="Helical" evidence="1">
    <location>
        <begin position="32"/>
        <end position="59"/>
    </location>
</feature>
<evidence type="ECO:0000313" key="3">
    <source>
        <dbReference type="Proteomes" id="UP000199149"/>
    </source>
</evidence>
<keyword evidence="3" id="KW-1185">Reference proteome</keyword>
<organism evidence="2 3">
    <name type="scientific">Algoriella xinjiangensis</name>
    <dbReference type="NCBI Taxonomy" id="684065"/>
    <lineage>
        <taxon>Bacteria</taxon>
        <taxon>Pseudomonadati</taxon>
        <taxon>Bacteroidota</taxon>
        <taxon>Flavobacteriia</taxon>
        <taxon>Flavobacteriales</taxon>
        <taxon>Weeksellaceae</taxon>
        <taxon>Algoriella</taxon>
    </lineage>
</organism>
<dbReference type="InterPro" id="IPR009937">
    <property type="entry name" value="Phage_holin_3_6"/>
</dbReference>
<protein>
    <submittedName>
        <fullName evidence="2">Putative Holin-X, holin superfamily III</fullName>
    </submittedName>
</protein>
<dbReference type="OrthoDB" id="1448846at2"/>
<dbReference type="EMBL" id="FOUZ01000010">
    <property type="protein sequence ID" value="SFN33015.1"/>
    <property type="molecule type" value="Genomic_DNA"/>
</dbReference>
<feature type="transmembrane region" description="Helical" evidence="1">
    <location>
        <begin position="65"/>
        <end position="84"/>
    </location>
</feature>
<name>A0A1I4Y4U2_9FLAO</name>
<evidence type="ECO:0000313" key="2">
    <source>
        <dbReference type="EMBL" id="SFN33015.1"/>
    </source>
</evidence>